<comment type="caution">
    <text evidence="1">The sequence shown here is derived from an EMBL/GenBank/DDBJ whole genome shotgun (WGS) entry which is preliminary data.</text>
</comment>
<protein>
    <submittedName>
        <fullName evidence="1">Uncharacterized protein</fullName>
    </submittedName>
</protein>
<evidence type="ECO:0000313" key="1">
    <source>
        <dbReference type="EMBL" id="KAJ0179532.1"/>
    </source>
</evidence>
<proteinExistence type="predicted"/>
<name>A0ACC1D7K8_9NEOP</name>
<evidence type="ECO:0000313" key="2">
    <source>
        <dbReference type="Proteomes" id="UP000824533"/>
    </source>
</evidence>
<dbReference type="Proteomes" id="UP000824533">
    <property type="component" value="Linkage Group LG08"/>
</dbReference>
<sequence>MDAGFLPYFTKDMYIINHSNLRHSSISAGYGSCTSTGDENLTTQWSSEMDGVAETRVQLRTLLKVHMPLIAIECASSSMLHMTS</sequence>
<dbReference type="EMBL" id="CM034394">
    <property type="protein sequence ID" value="KAJ0179532.1"/>
    <property type="molecule type" value="Genomic_DNA"/>
</dbReference>
<keyword evidence="2" id="KW-1185">Reference proteome</keyword>
<organism evidence="1 2">
    <name type="scientific">Dendrolimus kikuchii</name>
    <dbReference type="NCBI Taxonomy" id="765133"/>
    <lineage>
        <taxon>Eukaryota</taxon>
        <taxon>Metazoa</taxon>
        <taxon>Ecdysozoa</taxon>
        <taxon>Arthropoda</taxon>
        <taxon>Hexapoda</taxon>
        <taxon>Insecta</taxon>
        <taxon>Pterygota</taxon>
        <taxon>Neoptera</taxon>
        <taxon>Endopterygota</taxon>
        <taxon>Lepidoptera</taxon>
        <taxon>Glossata</taxon>
        <taxon>Ditrysia</taxon>
        <taxon>Bombycoidea</taxon>
        <taxon>Lasiocampidae</taxon>
        <taxon>Dendrolimus</taxon>
    </lineage>
</organism>
<reference evidence="1 2" key="1">
    <citation type="journal article" date="2021" name="Front. Genet.">
        <title>Chromosome-Level Genome Assembly Reveals Significant Gene Expansion in the Toll and IMD Signaling Pathways of Dendrolimus kikuchii.</title>
        <authorList>
            <person name="Zhou J."/>
            <person name="Wu P."/>
            <person name="Xiong Z."/>
            <person name="Liu N."/>
            <person name="Zhao N."/>
            <person name="Ji M."/>
            <person name="Qiu Y."/>
            <person name="Yang B."/>
        </authorList>
    </citation>
    <scope>NUCLEOTIDE SEQUENCE [LARGE SCALE GENOMIC DNA]</scope>
    <source>
        <strain evidence="1">Ann1</strain>
    </source>
</reference>
<accession>A0ACC1D7K8</accession>
<gene>
    <name evidence="1" type="ORF">K1T71_005244</name>
</gene>